<proteinExistence type="predicted"/>
<keyword evidence="3" id="KW-1185">Reference proteome</keyword>
<evidence type="ECO:0000313" key="3">
    <source>
        <dbReference type="Proteomes" id="UP001304243"/>
    </source>
</evidence>
<dbReference type="RefSeq" id="XP_064683432.1">
    <property type="nucleotide sequence ID" value="XM_064830930.1"/>
</dbReference>
<accession>A0AAN7DFY6</accession>
<evidence type="ECO:0000256" key="1">
    <source>
        <dbReference type="SAM" id="SignalP"/>
    </source>
</evidence>
<name>A0AAN7DFY6_9FUNG</name>
<feature type="chain" id="PRO_5042861881" evidence="1">
    <location>
        <begin position="22"/>
        <end position="321"/>
    </location>
</feature>
<dbReference type="Proteomes" id="UP001304243">
    <property type="component" value="Unassembled WGS sequence"/>
</dbReference>
<gene>
    <name evidence="2" type="ORF">ATC70_011744</name>
</gene>
<sequence length="321" mass="32006">MIRKVSATSILLACALMTAQAQDPMAVPTTNMASIFQNMVNYFNEHPFTDSAGRPSQAFQSMLRQMQSTEAANANPATDSAANVALPVAPPTVADIGLPAVAAPMANNVNAAIKSAPADIPIALAAGVPASVAAAAAIPANQKPAQPVVPATPAPPMQPLAAPATQENAVVVSAEPAPNAAEQPAVAPATPQGPSAVAEPVVSTNPVASNVAVAEPIVPVTTVTPSQTSAVPPVVVPTTSASLSGSVTTGTSMMTRTNAMSTASLSVTRSLTSSASASRSASPTMTIPPISASNSLQQGHHVLLSMTLGLVAVIVTMISSY</sequence>
<reference evidence="2 3" key="1">
    <citation type="submission" date="2022-11" db="EMBL/GenBank/DDBJ databases">
        <title>Mucor velutinosus strain NIH1002 WGS.</title>
        <authorList>
            <person name="Subramanian P."/>
            <person name="Mullikin J.C."/>
            <person name="Segre J.A."/>
            <person name="Zelazny A.M."/>
        </authorList>
    </citation>
    <scope>NUCLEOTIDE SEQUENCE [LARGE SCALE GENOMIC DNA]</scope>
    <source>
        <strain evidence="2 3">NIH1002</strain>
    </source>
</reference>
<protein>
    <submittedName>
        <fullName evidence="2">Uncharacterized protein</fullName>
    </submittedName>
</protein>
<comment type="caution">
    <text evidence="2">The sequence shown here is derived from an EMBL/GenBank/DDBJ whole genome shotgun (WGS) entry which is preliminary data.</text>
</comment>
<organism evidence="2 3">
    <name type="scientific">Mucor velutinosus</name>
    <dbReference type="NCBI Taxonomy" id="708070"/>
    <lineage>
        <taxon>Eukaryota</taxon>
        <taxon>Fungi</taxon>
        <taxon>Fungi incertae sedis</taxon>
        <taxon>Mucoromycota</taxon>
        <taxon>Mucoromycotina</taxon>
        <taxon>Mucoromycetes</taxon>
        <taxon>Mucorales</taxon>
        <taxon>Mucorineae</taxon>
        <taxon>Mucoraceae</taxon>
        <taxon>Mucor</taxon>
    </lineage>
</organism>
<dbReference type="AlphaFoldDB" id="A0AAN7DFY6"/>
<dbReference type="EMBL" id="JASEJX010000014">
    <property type="protein sequence ID" value="KAK4516766.1"/>
    <property type="molecule type" value="Genomic_DNA"/>
</dbReference>
<dbReference type="GeneID" id="89955430"/>
<evidence type="ECO:0000313" key="2">
    <source>
        <dbReference type="EMBL" id="KAK4516766.1"/>
    </source>
</evidence>
<feature type="signal peptide" evidence="1">
    <location>
        <begin position="1"/>
        <end position="21"/>
    </location>
</feature>
<keyword evidence="1" id="KW-0732">Signal</keyword>